<dbReference type="Gene3D" id="1.10.1220.10">
    <property type="entry name" value="Met repressor-like"/>
    <property type="match status" value="1"/>
</dbReference>
<evidence type="ECO:0000313" key="2">
    <source>
        <dbReference type="EMBL" id="KRG21050.1"/>
    </source>
</evidence>
<comment type="caution">
    <text evidence="2">The sequence shown here is derived from an EMBL/GenBank/DDBJ whole genome shotgun (WGS) entry which is preliminary data.</text>
</comment>
<dbReference type="InterPro" id="IPR013321">
    <property type="entry name" value="Arc_rbn_hlx_hlx"/>
</dbReference>
<dbReference type="Pfam" id="PF01402">
    <property type="entry name" value="RHH_1"/>
    <property type="match status" value="1"/>
</dbReference>
<dbReference type="GO" id="GO:0006355">
    <property type="term" value="P:regulation of DNA-templated transcription"/>
    <property type="evidence" value="ECO:0007669"/>
    <property type="project" value="InterPro"/>
</dbReference>
<protein>
    <submittedName>
        <fullName evidence="3">Ribbon-helix-helix domain-containing protein</fullName>
    </submittedName>
</protein>
<accession>A0A0Q9YUB0</accession>
<dbReference type="Proteomes" id="UP000051497">
    <property type="component" value="Unassembled WGS sequence"/>
</dbReference>
<sequence length="82" mass="9647">MSKLKKVSLDMSEKNLKKIDKIAKLTARSRAYIINELIDNYLDELIGFYIASQRLRNTPESEYIPIHKTHGLIQQKRESRDK</sequence>
<dbReference type="InterPro" id="IPR002145">
    <property type="entry name" value="CopG"/>
</dbReference>
<dbReference type="RefSeq" id="WP_075066591.1">
    <property type="nucleotide sequence ID" value="NZ_LKAJ02000001.1"/>
</dbReference>
<evidence type="ECO:0000259" key="1">
    <source>
        <dbReference type="Pfam" id="PF01402"/>
    </source>
</evidence>
<dbReference type="STRING" id="295108.HT99x_01970"/>
<evidence type="ECO:0000313" key="4">
    <source>
        <dbReference type="Proteomes" id="UP000051497"/>
    </source>
</evidence>
<reference evidence="3" key="2">
    <citation type="journal article" date="2016" name="Genome Announc.">
        <title>Draft Genome Sequences of Two Novel Amoeba-Resistant Intranuclear Bacteria, 'Candidatus Berkiella cookevillensis' and 'Candidatus Berkiella aquae'.</title>
        <authorList>
            <person name="Mehari Y.T."/>
            <person name="Arivett B.A."/>
            <person name="Farone A.L."/>
            <person name="Gunderson J.H."/>
            <person name="Farone M.B."/>
        </authorList>
    </citation>
    <scope>NUCLEOTIDE SEQUENCE</scope>
    <source>
        <strain evidence="3">HT99</strain>
    </source>
</reference>
<proteinExistence type="predicted"/>
<gene>
    <name evidence="3" type="ORF">HT99x_001000</name>
    <name evidence="2" type="ORF">HT99x_01970</name>
</gene>
<feature type="domain" description="Ribbon-helix-helix protein CopG" evidence="1">
    <location>
        <begin position="5"/>
        <end position="44"/>
    </location>
</feature>
<dbReference type="EMBL" id="LKAJ01000007">
    <property type="protein sequence ID" value="KRG21050.1"/>
    <property type="molecule type" value="Genomic_DNA"/>
</dbReference>
<dbReference type="InterPro" id="IPR010985">
    <property type="entry name" value="Ribbon_hlx_hlx"/>
</dbReference>
<reference evidence="2" key="1">
    <citation type="submission" date="2015-09" db="EMBL/GenBank/DDBJ databases">
        <title>Draft Genome Sequences of Two Novel Amoeba-resistant Intranuclear Bacteria, Candidatus Berkiella cookevillensis and Candidatus Berkiella aquae.</title>
        <authorList>
            <person name="Mehari Y.T."/>
            <person name="Arivett B.A."/>
            <person name="Farone A.L."/>
            <person name="Gunderson J.H."/>
            <person name="Farone M.B."/>
        </authorList>
    </citation>
    <scope>NUCLEOTIDE SEQUENCE [LARGE SCALE GENOMIC DNA]</scope>
    <source>
        <strain evidence="2">HT99</strain>
    </source>
</reference>
<dbReference type="EMBL" id="LKAJ02000001">
    <property type="protein sequence ID" value="MCS5709996.1"/>
    <property type="molecule type" value="Genomic_DNA"/>
</dbReference>
<organism evidence="2">
    <name type="scientific">Candidatus Berkiella aquae</name>
    <dbReference type="NCBI Taxonomy" id="295108"/>
    <lineage>
        <taxon>Bacteria</taxon>
        <taxon>Pseudomonadati</taxon>
        <taxon>Pseudomonadota</taxon>
        <taxon>Gammaproteobacteria</taxon>
        <taxon>Candidatus Berkiellales</taxon>
        <taxon>Candidatus Berkiellaceae</taxon>
        <taxon>Candidatus Berkiella</taxon>
    </lineage>
</organism>
<name>A0A0Q9YUB0_9GAMM</name>
<dbReference type="AlphaFoldDB" id="A0A0Q9YUB0"/>
<reference evidence="3" key="3">
    <citation type="submission" date="2021-06" db="EMBL/GenBank/DDBJ databases">
        <title>Genomic Description and Analysis of Intracellular Bacteria, Candidatus Berkiella cookevillensis and Candidatus Berkiella aquae.</title>
        <authorList>
            <person name="Kidane D.T."/>
            <person name="Mehari Y.T."/>
            <person name="Rice F.C."/>
            <person name="Arivett B.A."/>
            <person name="Farone A.L."/>
            <person name="Berk S.G."/>
            <person name="Farone M.B."/>
        </authorList>
    </citation>
    <scope>NUCLEOTIDE SEQUENCE</scope>
    <source>
        <strain evidence="3">HT99</strain>
    </source>
</reference>
<evidence type="ECO:0000313" key="3">
    <source>
        <dbReference type="EMBL" id="MCS5709996.1"/>
    </source>
</evidence>
<keyword evidence="4" id="KW-1185">Reference proteome</keyword>
<dbReference type="SUPFAM" id="SSF47598">
    <property type="entry name" value="Ribbon-helix-helix"/>
    <property type="match status" value="1"/>
</dbReference>